<dbReference type="AlphaFoldDB" id="A0A1F7SIC1"/>
<dbReference type="InterPro" id="IPR003473">
    <property type="entry name" value="NadA"/>
</dbReference>
<comment type="cofactor">
    <cofactor evidence="1">
        <name>[4Fe-4S] cluster</name>
        <dbReference type="ChEBI" id="CHEBI:49883"/>
    </cofactor>
</comment>
<dbReference type="GO" id="GO:0034628">
    <property type="term" value="P:'de novo' NAD+ biosynthetic process from L-aspartate"/>
    <property type="evidence" value="ECO:0007669"/>
    <property type="project" value="TreeGrafter"/>
</dbReference>
<evidence type="ECO:0000256" key="9">
    <source>
        <dbReference type="ARBA" id="ARBA00023014"/>
    </source>
</evidence>
<dbReference type="Proteomes" id="UP000178082">
    <property type="component" value="Unassembled WGS sequence"/>
</dbReference>
<dbReference type="EMBL" id="MGDI01000028">
    <property type="protein sequence ID" value="OGL52964.1"/>
    <property type="molecule type" value="Genomic_DNA"/>
</dbReference>
<dbReference type="PANTHER" id="PTHR30573:SF0">
    <property type="entry name" value="QUINOLINATE SYNTHASE, CHLOROPLASTIC"/>
    <property type="match status" value="1"/>
</dbReference>
<gene>
    <name evidence="11" type="ORF">A3G31_08595</name>
</gene>
<evidence type="ECO:0000256" key="8">
    <source>
        <dbReference type="ARBA" id="ARBA00023004"/>
    </source>
</evidence>
<name>A0A1F7SIC1_9BACT</name>
<proteinExistence type="predicted"/>
<dbReference type="EC" id="2.5.1.72" evidence="3 10"/>
<dbReference type="GO" id="GO:0046872">
    <property type="term" value="F:metal ion binding"/>
    <property type="evidence" value="ECO:0007669"/>
    <property type="project" value="UniProtKB-KW"/>
</dbReference>
<keyword evidence="9" id="KW-0411">Iron-sulfur</keyword>
<dbReference type="GO" id="GO:0008987">
    <property type="term" value="F:quinolinate synthetase A activity"/>
    <property type="evidence" value="ECO:0007669"/>
    <property type="project" value="UniProtKB-UniRule"/>
</dbReference>
<accession>A0A1F7SIC1</accession>
<keyword evidence="4" id="KW-0004">4Fe-4S</keyword>
<comment type="pathway">
    <text evidence="2">Cofactor biosynthesis; NAD(+) biosynthesis; quinolinate from iminoaspartate: step 1/1.</text>
</comment>
<evidence type="ECO:0000313" key="12">
    <source>
        <dbReference type="Proteomes" id="UP000178082"/>
    </source>
</evidence>
<dbReference type="Pfam" id="PF02445">
    <property type="entry name" value="NadA"/>
    <property type="match status" value="1"/>
</dbReference>
<evidence type="ECO:0000256" key="4">
    <source>
        <dbReference type="ARBA" id="ARBA00022485"/>
    </source>
</evidence>
<evidence type="ECO:0000256" key="7">
    <source>
        <dbReference type="ARBA" id="ARBA00022723"/>
    </source>
</evidence>
<reference evidence="11 12" key="1">
    <citation type="journal article" date="2016" name="Nat. Commun.">
        <title>Thousands of microbial genomes shed light on interconnected biogeochemical processes in an aquifer system.</title>
        <authorList>
            <person name="Anantharaman K."/>
            <person name="Brown C.T."/>
            <person name="Hug L.A."/>
            <person name="Sharon I."/>
            <person name="Castelle C.J."/>
            <person name="Probst A.J."/>
            <person name="Thomas B.C."/>
            <person name="Singh A."/>
            <person name="Wilkins M.J."/>
            <person name="Karaoz U."/>
            <person name="Brodie E.L."/>
            <person name="Williams K.H."/>
            <person name="Hubbard S.S."/>
            <person name="Banfield J.F."/>
        </authorList>
    </citation>
    <scope>NUCLEOTIDE SEQUENCE [LARGE SCALE GENOMIC DNA]</scope>
</reference>
<keyword evidence="5" id="KW-0662">Pyridine nucleotide biosynthesis</keyword>
<dbReference type="PANTHER" id="PTHR30573">
    <property type="entry name" value="QUINOLINATE SYNTHETASE A"/>
    <property type="match status" value="1"/>
</dbReference>
<keyword evidence="6" id="KW-0808">Transferase</keyword>
<dbReference type="GO" id="GO:0051539">
    <property type="term" value="F:4 iron, 4 sulfur cluster binding"/>
    <property type="evidence" value="ECO:0007669"/>
    <property type="project" value="UniProtKB-KW"/>
</dbReference>
<evidence type="ECO:0000256" key="3">
    <source>
        <dbReference type="ARBA" id="ARBA00012669"/>
    </source>
</evidence>
<sequence length="313" mass="35133">MKREELSILPNNKLISTIKKFKKKHNAIILAHNYQRDEIQEVADICGDSLGLSIEASKTDAEVIVFCGVHFMAESASILSPQKTVILPRIDAGCPLADMVDVPRLKKKKEELENIPVVCYVNSSAAVKAESDICCTSANAIKVVSSLNDADKVLMIPDRNLAFYTSKFTSKEIIPWEGFCPTHHLLKVEDVQKAKTEHPNALFIAHPECTPEILKYADHVCSTSGMYRFAKETSEKELIIGTEEGILYRLKKENPDKKFYLPAEHVLCPNMKLTRLEDIAVSLETLEPVVKVPEEIRVKAYQALKRMIGIPRD</sequence>
<dbReference type="UniPathway" id="UPA00253">
    <property type="reaction ID" value="UER00327"/>
</dbReference>
<keyword evidence="8" id="KW-0408">Iron</keyword>
<organism evidence="11 12">
    <name type="scientific">Candidatus Schekmanbacteria bacterium RIFCSPLOWO2_12_FULL_38_15</name>
    <dbReference type="NCBI Taxonomy" id="1817883"/>
    <lineage>
        <taxon>Bacteria</taxon>
        <taxon>Candidatus Schekmaniibacteriota</taxon>
    </lineage>
</organism>
<dbReference type="NCBIfam" id="NF006878">
    <property type="entry name" value="PRK09375.1-2"/>
    <property type="match status" value="1"/>
</dbReference>
<protein>
    <recommendedName>
        <fullName evidence="3 10">Quinolinate synthase</fullName>
        <ecNumber evidence="3 10">2.5.1.72</ecNumber>
    </recommendedName>
</protein>
<evidence type="ECO:0000256" key="10">
    <source>
        <dbReference type="NCBIfam" id="TIGR00550"/>
    </source>
</evidence>
<dbReference type="InterPro" id="IPR036094">
    <property type="entry name" value="NadA_sf"/>
</dbReference>
<evidence type="ECO:0000256" key="5">
    <source>
        <dbReference type="ARBA" id="ARBA00022642"/>
    </source>
</evidence>
<evidence type="ECO:0000256" key="1">
    <source>
        <dbReference type="ARBA" id="ARBA00001966"/>
    </source>
</evidence>
<dbReference type="NCBIfam" id="TIGR00550">
    <property type="entry name" value="nadA"/>
    <property type="match status" value="1"/>
</dbReference>
<comment type="caution">
    <text evidence="11">The sequence shown here is derived from an EMBL/GenBank/DDBJ whole genome shotgun (WGS) entry which is preliminary data.</text>
</comment>
<evidence type="ECO:0000256" key="6">
    <source>
        <dbReference type="ARBA" id="ARBA00022679"/>
    </source>
</evidence>
<evidence type="ECO:0000313" key="11">
    <source>
        <dbReference type="EMBL" id="OGL52964.1"/>
    </source>
</evidence>
<dbReference type="SUPFAM" id="SSF142754">
    <property type="entry name" value="NadA-like"/>
    <property type="match status" value="1"/>
</dbReference>
<evidence type="ECO:0000256" key="2">
    <source>
        <dbReference type="ARBA" id="ARBA00005065"/>
    </source>
</evidence>
<keyword evidence="7" id="KW-0479">Metal-binding</keyword>
<dbReference type="Gene3D" id="3.40.50.10800">
    <property type="entry name" value="NadA-like"/>
    <property type="match status" value="3"/>
</dbReference>
<dbReference type="STRING" id="1817883.A3G31_08595"/>